<proteinExistence type="predicted"/>
<dbReference type="AlphaFoldDB" id="A0A518HD87"/>
<feature type="compositionally biased region" description="Pro residues" evidence="1">
    <location>
        <begin position="208"/>
        <end position="220"/>
    </location>
</feature>
<dbReference type="EMBL" id="CP036426">
    <property type="protein sequence ID" value="QDV38800.1"/>
    <property type="molecule type" value="Genomic_DNA"/>
</dbReference>
<accession>A0A518HD87</accession>
<feature type="compositionally biased region" description="Low complexity" evidence="1">
    <location>
        <begin position="184"/>
        <end position="199"/>
    </location>
</feature>
<organism evidence="2 3">
    <name type="scientific">Tautonia plasticadhaerens</name>
    <dbReference type="NCBI Taxonomy" id="2527974"/>
    <lineage>
        <taxon>Bacteria</taxon>
        <taxon>Pseudomonadati</taxon>
        <taxon>Planctomycetota</taxon>
        <taxon>Planctomycetia</taxon>
        <taxon>Isosphaerales</taxon>
        <taxon>Isosphaeraceae</taxon>
        <taxon>Tautonia</taxon>
    </lineage>
</organism>
<evidence type="ECO:0000313" key="3">
    <source>
        <dbReference type="Proteomes" id="UP000317835"/>
    </source>
</evidence>
<feature type="compositionally biased region" description="Low complexity" evidence="1">
    <location>
        <begin position="31"/>
        <end position="42"/>
    </location>
</feature>
<reference evidence="2 3" key="1">
    <citation type="submission" date="2019-02" db="EMBL/GenBank/DDBJ databases">
        <title>Deep-cultivation of Planctomycetes and their phenomic and genomic characterization uncovers novel biology.</title>
        <authorList>
            <person name="Wiegand S."/>
            <person name="Jogler M."/>
            <person name="Boedeker C."/>
            <person name="Pinto D."/>
            <person name="Vollmers J."/>
            <person name="Rivas-Marin E."/>
            <person name="Kohn T."/>
            <person name="Peeters S.H."/>
            <person name="Heuer A."/>
            <person name="Rast P."/>
            <person name="Oberbeckmann S."/>
            <person name="Bunk B."/>
            <person name="Jeske O."/>
            <person name="Meyerdierks A."/>
            <person name="Storesund J.E."/>
            <person name="Kallscheuer N."/>
            <person name="Luecker S."/>
            <person name="Lage O.M."/>
            <person name="Pohl T."/>
            <person name="Merkel B.J."/>
            <person name="Hornburger P."/>
            <person name="Mueller R.-W."/>
            <person name="Bruemmer F."/>
            <person name="Labrenz M."/>
            <person name="Spormann A.M."/>
            <person name="Op den Camp H."/>
            <person name="Overmann J."/>
            <person name="Amann R."/>
            <person name="Jetten M.S.M."/>
            <person name="Mascher T."/>
            <person name="Medema M.H."/>
            <person name="Devos D.P."/>
            <person name="Kaster A.-K."/>
            <person name="Ovreas L."/>
            <person name="Rohde M."/>
            <person name="Galperin M.Y."/>
            <person name="Jogler C."/>
        </authorList>
    </citation>
    <scope>NUCLEOTIDE SEQUENCE [LARGE SCALE GENOMIC DNA]</scope>
    <source>
        <strain evidence="2 3">ElP</strain>
    </source>
</reference>
<feature type="compositionally biased region" description="Acidic residues" evidence="1">
    <location>
        <begin position="297"/>
        <end position="312"/>
    </location>
</feature>
<feature type="compositionally biased region" description="Low complexity" evidence="1">
    <location>
        <begin position="50"/>
        <end position="64"/>
    </location>
</feature>
<feature type="compositionally biased region" description="Basic and acidic residues" evidence="1">
    <location>
        <begin position="264"/>
        <end position="296"/>
    </location>
</feature>
<protein>
    <submittedName>
        <fullName evidence="2">Uncharacterized protein</fullName>
    </submittedName>
</protein>
<dbReference type="Proteomes" id="UP000317835">
    <property type="component" value="Chromosome"/>
</dbReference>
<dbReference type="KEGG" id="tpla:ElP_67570"/>
<evidence type="ECO:0000256" key="1">
    <source>
        <dbReference type="SAM" id="MobiDB-lite"/>
    </source>
</evidence>
<gene>
    <name evidence="2" type="ORF">ElP_67570</name>
</gene>
<feature type="region of interest" description="Disordered" evidence="1">
    <location>
        <begin position="183"/>
        <end position="312"/>
    </location>
</feature>
<sequence length="312" mass="32787">MRRSLTVLLSLGLVLGLGAIRSLVAQDEEPAPAVSAPEAPQEGQDETKAEAPASEAPAPASSSSTDELPPEVQQKREAALKAVAELIVAAEEAGLVQTNVEPPPILDVLVLGKSTDKTDLEAASGNAETQVGLVNPEAFAAYFTGYAEPPEGLTAQANVRIRQPSEGLKEFFDKRADALRPYLEAARSASSASPEAAPADEPKAEEPAPAPADEPAPAPADEPAEETKKDEAPADEPKAEEPKDEPAPAEEPEVPVSPEPAPAEPKEEPKDEPNAEEPKAEEPKAEEPKEEPKAEEPNEEPSTEEPEADEPN</sequence>
<evidence type="ECO:0000313" key="2">
    <source>
        <dbReference type="EMBL" id="QDV38800.1"/>
    </source>
</evidence>
<feature type="region of interest" description="Disordered" evidence="1">
    <location>
        <begin position="27"/>
        <end position="75"/>
    </location>
</feature>
<dbReference type="RefSeq" id="WP_197446556.1">
    <property type="nucleotide sequence ID" value="NZ_CP036426.1"/>
</dbReference>
<feature type="compositionally biased region" description="Basic and acidic residues" evidence="1">
    <location>
        <begin position="225"/>
        <end position="246"/>
    </location>
</feature>
<name>A0A518HD87_9BACT</name>
<keyword evidence="3" id="KW-1185">Reference proteome</keyword>